<keyword evidence="5" id="KW-0217">Developmental protein</keyword>
<comment type="subcellular location">
    <subcellularLocation>
        <location evidence="2">Lysosome</location>
    </subcellularLocation>
</comment>
<evidence type="ECO:0000256" key="17">
    <source>
        <dbReference type="ARBA" id="ARBA00043033"/>
    </source>
</evidence>
<evidence type="ECO:0000256" key="6">
    <source>
        <dbReference type="ARBA" id="ARBA00022703"/>
    </source>
</evidence>
<evidence type="ECO:0000256" key="4">
    <source>
        <dbReference type="ARBA" id="ARBA00012036"/>
    </source>
</evidence>
<dbReference type="GO" id="GO:0004531">
    <property type="term" value="F:deoxyribonuclease II activity"/>
    <property type="evidence" value="ECO:0007669"/>
    <property type="project" value="UniProtKB-EC"/>
</dbReference>
<keyword evidence="20" id="KW-1185">Reference proteome</keyword>
<evidence type="ECO:0000256" key="14">
    <source>
        <dbReference type="ARBA" id="ARBA00039868"/>
    </source>
</evidence>
<name>A0A484CKK3_PERFV</name>
<dbReference type="GO" id="GO:0005764">
    <property type="term" value="C:lysosome"/>
    <property type="evidence" value="ECO:0007669"/>
    <property type="project" value="UniProtKB-SubCell"/>
</dbReference>
<comment type="catalytic activity">
    <reaction evidence="1">
        <text>Endonucleolytic cleavage to nucleoside 3'-phosphates and 3'-phosphooligonucleotide end-products.</text>
        <dbReference type="EC" id="3.1.22.1"/>
    </reaction>
</comment>
<gene>
    <name evidence="19" type="ORF">EPR50_G00173460</name>
</gene>
<evidence type="ECO:0000256" key="3">
    <source>
        <dbReference type="ARBA" id="ARBA00007527"/>
    </source>
</evidence>
<keyword evidence="8" id="KW-0732">Signal</keyword>
<evidence type="ECO:0000256" key="10">
    <source>
        <dbReference type="ARBA" id="ARBA00022801"/>
    </source>
</evidence>
<evidence type="ECO:0000256" key="2">
    <source>
        <dbReference type="ARBA" id="ARBA00004371"/>
    </source>
</evidence>
<sequence>MMEKDKTGVWLSHSTSQFPFTRDPDNFYPPSGATNAQTFICVTFNYDQFNKIGEHLLDINAFTFDDHIPDDFYEELKLRKIGNNNRDARDNKVSTQDLTSAGRTSFVSIAKKQYKGEISA</sequence>
<protein>
    <recommendedName>
        <fullName evidence="14">Deoxyribonuclease-2-alpha</fullName>
        <ecNumber evidence="4">3.1.22.1</ecNumber>
    </recommendedName>
    <alternativeName>
        <fullName evidence="15">Acid DNase</fullName>
    </alternativeName>
    <alternativeName>
        <fullName evidence="17">Deoxyribonuclease II alpha</fullName>
    </alternativeName>
    <alternativeName>
        <fullName evidence="16">Lysosomal DNase II</fullName>
    </alternativeName>
</protein>
<evidence type="ECO:0000256" key="9">
    <source>
        <dbReference type="ARBA" id="ARBA00022759"/>
    </source>
</evidence>
<reference evidence="19 20" key="1">
    <citation type="submission" date="2019-01" db="EMBL/GenBank/DDBJ databases">
        <title>A chromosome-scale genome assembly of the yellow perch, Perca flavescens.</title>
        <authorList>
            <person name="Feron R."/>
            <person name="Morvezen R."/>
            <person name="Bestin A."/>
            <person name="Haffray P."/>
            <person name="Klopp C."/>
            <person name="Zahm M."/>
            <person name="Cabau C."/>
            <person name="Roques C."/>
            <person name="Donnadieu C."/>
            <person name="Bouchez O."/>
            <person name="Christie M."/>
            <person name="Larson W."/>
            <person name="Guiguen Y."/>
        </authorList>
    </citation>
    <scope>NUCLEOTIDE SEQUENCE [LARGE SCALE GENOMIC DNA]</scope>
    <source>
        <strain evidence="19">YP-PL-M2</strain>
        <tissue evidence="19">Blood</tissue>
    </source>
</reference>
<comment type="similarity">
    <text evidence="3">Belongs to the DNase II family.</text>
</comment>
<dbReference type="EC" id="3.1.22.1" evidence="4"/>
<evidence type="ECO:0000256" key="12">
    <source>
        <dbReference type="ARBA" id="ARBA00023180"/>
    </source>
</evidence>
<evidence type="ECO:0000256" key="1">
    <source>
        <dbReference type="ARBA" id="ARBA00000447"/>
    </source>
</evidence>
<dbReference type="STRING" id="8167.A0A484CKK3"/>
<evidence type="ECO:0000313" key="19">
    <source>
        <dbReference type="EMBL" id="TDH02428.1"/>
    </source>
</evidence>
<keyword evidence="10" id="KW-0378">Hydrolase</keyword>
<dbReference type="InterPro" id="IPR004947">
    <property type="entry name" value="DNase_II"/>
</dbReference>
<proteinExistence type="inferred from homology"/>
<evidence type="ECO:0000256" key="8">
    <source>
        <dbReference type="ARBA" id="ARBA00022729"/>
    </source>
</evidence>
<dbReference type="PANTHER" id="PTHR10858:SF9">
    <property type="entry name" value="DEOXYRIBONUCLEASE-2-ALPHA"/>
    <property type="match status" value="1"/>
</dbReference>
<evidence type="ECO:0000256" key="18">
    <source>
        <dbReference type="ARBA" id="ARBA00045381"/>
    </source>
</evidence>
<dbReference type="PANTHER" id="PTHR10858">
    <property type="entry name" value="DEOXYRIBONUCLEASE II"/>
    <property type="match status" value="1"/>
</dbReference>
<evidence type="ECO:0000256" key="7">
    <source>
        <dbReference type="ARBA" id="ARBA00022722"/>
    </source>
</evidence>
<dbReference type="AlphaFoldDB" id="A0A484CKK3"/>
<evidence type="ECO:0000256" key="16">
    <source>
        <dbReference type="ARBA" id="ARBA00041918"/>
    </source>
</evidence>
<keyword evidence="12" id="KW-0325">Glycoprotein</keyword>
<keyword evidence="9" id="KW-0255">Endonuclease</keyword>
<keyword evidence="13" id="KW-0458">Lysosome</keyword>
<evidence type="ECO:0000313" key="20">
    <source>
        <dbReference type="Proteomes" id="UP000295070"/>
    </source>
</evidence>
<dbReference type="Pfam" id="PF03265">
    <property type="entry name" value="DNase_II"/>
    <property type="match status" value="1"/>
</dbReference>
<comment type="function">
    <text evidence="18">Hydrolyzes DNA under acidic conditions with a preference for double-stranded DNA. Plays a major role in the clearance of nucleic acids generated through apoptosis, hence preventing autoinflammation. Necessary for proper fetal development and for definitive erythropoiesis in fetal liver and bone marrow, where it degrades nuclear DNA expelled from erythroid precursor cells.</text>
</comment>
<comment type="caution">
    <text evidence="19">The sequence shown here is derived from an EMBL/GenBank/DDBJ whole genome shotgun (WGS) entry which is preliminary data.</text>
</comment>
<organism evidence="19 20">
    <name type="scientific">Perca flavescens</name>
    <name type="common">American yellow perch</name>
    <name type="synonym">Morone flavescens</name>
    <dbReference type="NCBI Taxonomy" id="8167"/>
    <lineage>
        <taxon>Eukaryota</taxon>
        <taxon>Metazoa</taxon>
        <taxon>Chordata</taxon>
        <taxon>Craniata</taxon>
        <taxon>Vertebrata</taxon>
        <taxon>Euteleostomi</taxon>
        <taxon>Actinopterygii</taxon>
        <taxon>Neopterygii</taxon>
        <taxon>Teleostei</taxon>
        <taxon>Neoteleostei</taxon>
        <taxon>Acanthomorphata</taxon>
        <taxon>Eupercaria</taxon>
        <taxon>Perciformes</taxon>
        <taxon>Percoidei</taxon>
        <taxon>Percidae</taxon>
        <taxon>Percinae</taxon>
        <taxon>Perca</taxon>
    </lineage>
</organism>
<dbReference type="GO" id="GO:0006309">
    <property type="term" value="P:apoptotic DNA fragmentation"/>
    <property type="evidence" value="ECO:0007669"/>
    <property type="project" value="TreeGrafter"/>
</dbReference>
<keyword evidence="7" id="KW-0540">Nuclease</keyword>
<evidence type="ECO:0000256" key="15">
    <source>
        <dbReference type="ARBA" id="ARBA00041393"/>
    </source>
</evidence>
<dbReference type="EMBL" id="SCKG01000016">
    <property type="protein sequence ID" value="TDH02428.1"/>
    <property type="molecule type" value="Genomic_DNA"/>
</dbReference>
<evidence type="ECO:0000256" key="11">
    <source>
        <dbReference type="ARBA" id="ARBA00023157"/>
    </source>
</evidence>
<evidence type="ECO:0000256" key="5">
    <source>
        <dbReference type="ARBA" id="ARBA00022473"/>
    </source>
</evidence>
<keyword evidence="6" id="KW-0053">Apoptosis</keyword>
<keyword evidence="11" id="KW-1015">Disulfide bond</keyword>
<accession>A0A484CKK3</accession>
<dbReference type="Proteomes" id="UP000295070">
    <property type="component" value="Chromosome 16"/>
</dbReference>
<evidence type="ECO:0000256" key="13">
    <source>
        <dbReference type="ARBA" id="ARBA00023228"/>
    </source>
</evidence>